<dbReference type="Gene3D" id="1.20.120.530">
    <property type="entry name" value="GntR ligand-binding domain-like"/>
    <property type="match status" value="1"/>
</dbReference>
<dbReference type="PANTHER" id="PTHR43537:SF24">
    <property type="entry name" value="GLUCONATE OPERON TRANSCRIPTIONAL REPRESSOR"/>
    <property type="match status" value="1"/>
</dbReference>
<dbReference type="PROSITE" id="PS50949">
    <property type="entry name" value="HTH_GNTR"/>
    <property type="match status" value="1"/>
</dbReference>
<dbReference type="SMART" id="SM00895">
    <property type="entry name" value="FCD"/>
    <property type="match status" value="1"/>
</dbReference>
<name>A0A517PP42_9PLAN</name>
<dbReference type="Pfam" id="PF07729">
    <property type="entry name" value="FCD"/>
    <property type="match status" value="1"/>
</dbReference>
<dbReference type="Pfam" id="PF00392">
    <property type="entry name" value="GntR"/>
    <property type="match status" value="1"/>
</dbReference>
<dbReference type="RefSeq" id="WP_145184973.1">
    <property type="nucleotide sequence ID" value="NZ_CP036266.1"/>
</dbReference>
<evidence type="ECO:0000256" key="2">
    <source>
        <dbReference type="ARBA" id="ARBA00023125"/>
    </source>
</evidence>
<proteinExistence type="predicted"/>
<feature type="domain" description="HTH gntR-type" evidence="4">
    <location>
        <begin position="16"/>
        <end position="83"/>
    </location>
</feature>
<protein>
    <submittedName>
        <fullName evidence="5">HTH-type transcriptional regulator McbR</fullName>
    </submittedName>
</protein>
<sequence length="231" mass="25853">MSTSNLPGSFSMVPRGNIREVVVQRILAAVIRGEFPVGHRMVIQSLAEQFGVSATPVREALVELASIGIVENLPNRGAVMREFGVTQIREIYQLRRILEVEAVRTACGNIEPRQLAELAEQFAAIAKEKRDNNWSQKAMSLDIRLHSLIAERCGSTRLQDELRRYNTLVQAIREVVDNESQAQEIALTDHEEIIAALQANDCDLAAEKMEQHIRQTASLVETLVQEREAAK</sequence>
<dbReference type="InterPro" id="IPR036388">
    <property type="entry name" value="WH-like_DNA-bd_sf"/>
</dbReference>
<keyword evidence="3" id="KW-0804">Transcription</keyword>
<keyword evidence="6" id="KW-1185">Reference proteome</keyword>
<dbReference type="InterPro" id="IPR011711">
    <property type="entry name" value="GntR_C"/>
</dbReference>
<dbReference type="SUPFAM" id="SSF46785">
    <property type="entry name" value="Winged helix' DNA-binding domain"/>
    <property type="match status" value="1"/>
</dbReference>
<dbReference type="SUPFAM" id="SSF48008">
    <property type="entry name" value="GntR ligand-binding domain-like"/>
    <property type="match status" value="1"/>
</dbReference>
<accession>A0A517PP42</accession>
<reference evidence="5 6" key="1">
    <citation type="submission" date="2019-02" db="EMBL/GenBank/DDBJ databases">
        <title>Deep-cultivation of Planctomycetes and their phenomic and genomic characterization uncovers novel biology.</title>
        <authorList>
            <person name="Wiegand S."/>
            <person name="Jogler M."/>
            <person name="Boedeker C."/>
            <person name="Pinto D."/>
            <person name="Vollmers J."/>
            <person name="Rivas-Marin E."/>
            <person name="Kohn T."/>
            <person name="Peeters S.H."/>
            <person name="Heuer A."/>
            <person name="Rast P."/>
            <person name="Oberbeckmann S."/>
            <person name="Bunk B."/>
            <person name="Jeske O."/>
            <person name="Meyerdierks A."/>
            <person name="Storesund J.E."/>
            <person name="Kallscheuer N."/>
            <person name="Luecker S."/>
            <person name="Lage O.M."/>
            <person name="Pohl T."/>
            <person name="Merkel B.J."/>
            <person name="Hornburger P."/>
            <person name="Mueller R.-W."/>
            <person name="Bruemmer F."/>
            <person name="Labrenz M."/>
            <person name="Spormann A.M."/>
            <person name="Op den Camp H."/>
            <person name="Overmann J."/>
            <person name="Amann R."/>
            <person name="Jetten M.S.M."/>
            <person name="Mascher T."/>
            <person name="Medema M.H."/>
            <person name="Devos D.P."/>
            <person name="Kaster A.-K."/>
            <person name="Ovreas L."/>
            <person name="Rohde M."/>
            <person name="Galperin M.Y."/>
            <person name="Jogler C."/>
        </authorList>
    </citation>
    <scope>NUCLEOTIDE SEQUENCE [LARGE SCALE GENOMIC DNA]</scope>
    <source>
        <strain evidence="5 6">HG66A1</strain>
    </source>
</reference>
<keyword evidence="1" id="KW-0805">Transcription regulation</keyword>
<dbReference type="InterPro" id="IPR000524">
    <property type="entry name" value="Tscrpt_reg_HTH_GntR"/>
</dbReference>
<dbReference type="AlphaFoldDB" id="A0A517PP42"/>
<dbReference type="EMBL" id="CP036266">
    <property type="protein sequence ID" value="QDT21142.1"/>
    <property type="molecule type" value="Genomic_DNA"/>
</dbReference>
<dbReference type="OrthoDB" id="287672at2"/>
<evidence type="ECO:0000256" key="1">
    <source>
        <dbReference type="ARBA" id="ARBA00023015"/>
    </source>
</evidence>
<dbReference type="InterPro" id="IPR008920">
    <property type="entry name" value="TF_FadR/GntR_C"/>
</dbReference>
<evidence type="ECO:0000259" key="4">
    <source>
        <dbReference type="PROSITE" id="PS50949"/>
    </source>
</evidence>
<dbReference type="GO" id="GO:0003700">
    <property type="term" value="F:DNA-binding transcription factor activity"/>
    <property type="evidence" value="ECO:0007669"/>
    <property type="project" value="InterPro"/>
</dbReference>
<gene>
    <name evidence="5" type="primary">mcbR_4</name>
    <name evidence="5" type="ORF">HG66A1_29350</name>
</gene>
<dbReference type="PANTHER" id="PTHR43537">
    <property type="entry name" value="TRANSCRIPTIONAL REGULATOR, GNTR FAMILY"/>
    <property type="match status" value="1"/>
</dbReference>
<evidence type="ECO:0000313" key="6">
    <source>
        <dbReference type="Proteomes" id="UP000320421"/>
    </source>
</evidence>
<dbReference type="GO" id="GO:0003677">
    <property type="term" value="F:DNA binding"/>
    <property type="evidence" value="ECO:0007669"/>
    <property type="project" value="UniProtKB-KW"/>
</dbReference>
<organism evidence="5 6">
    <name type="scientific">Gimesia chilikensis</name>
    <dbReference type="NCBI Taxonomy" id="2605989"/>
    <lineage>
        <taxon>Bacteria</taxon>
        <taxon>Pseudomonadati</taxon>
        <taxon>Planctomycetota</taxon>
        <taxon>Planctomycetia</taxon>
        <taxon>Planctomycetales</taxon>
        <taxon>Planctomycetaceae</taxon>
        <taxon>Gimesia</taxon>
    </lineage>
</organism>
<dbReference type="CDD" id="cd07377">
    <property type="entry name" value="WHTH_GntR"/>
    <property type="match status" value="1"/>
</dbReference>
<dbReference type="SMART" id="SM00345">
    <property type="entry name" value="HTH_GNTR"/>
    <property type="match status" value="1"/>
</dbReference>
<dbReference type="Gene3D" id="1.10.10.10">
    <property type="entry name" value="Winged helix-like DNA-binding domain superfamily/Winged helix DNA-binding domain"/>
    <property type="match status" value="1"/>
</dbReference>
<dbReference type="InterPro" id="IPR036390">
    <property type="entry name" value="WH_DNA-bd_sf"/>
</dbReference>
<evidence type="ECO:0000256" key="3">
    <source>
        <dbReference type="ARBA" id="ARBA00023163"/>
    </source>
</evidence>
<evidence type="ECO:0000313" key="5">
    <source>
        <dbReference type="EMBL" id="QDT21142.1"/>
    </source>
</evidence>
<dbReference type="Proteomes" id="UP000320421">
    <property type="component" value="Chromosome"/>
</dbReference>
<keyword evidence="2" id="KW-0238">DNA-binding</keyword>